<dbReference type="AlphaFoldDB" id="A0A2M9D3K1"/>
<dbReference type="InterPro" id="IPR009057">
    <property type="entry name" value="Homeodomain-like_sf"/>
</dbReference>
<evidence type="ECO:0000313" key="6">
    <source>
        <dbReference type="EMBL" id="PJJ78769.1"/>
    </source>
</evidence>
<feature type="domain" description="HTH tetR-type" evidence="5">
    <location>
        <begin position="42"/>
        <end position="102"/>
    </location>
</feature>
<dbReference type="InterPro" id="IPR036271">
    <property type="entry name" value="Tet_transcr_reg_TetR-rel_C_sf"/>
</dbReference>
<protein>
    <submittedName>
        <fullName evidence="6">TetR family transcriptional regulator</fullName>
    </submittedName>
</protein>
<dbReference type="Gene3D" id="1.10.10.60">
    <property type="entry name" value="Homeodomain-like"/>
    <property type="match status" value="1"/>
</dbReference>
<dbReference type="SUPFAM" id="SSF48498">
    <property type="entry name" value="Tetracyclin repressor-like, C-terminal domain"/>
    <property type="match status" value="1"/>
</dbReference>
<evidence type="ECO:0000313" key="7">
    <source>
        <dbReference type="Proteomes" id="UP000231742"/>
    </source>
</evidence>
<dbReference type="SUPFAM" id="SSF46689">
    <property type="entry name" value="Homeodomain-like"/>
    <property type="match status" value="1"/>
</dbReference>
<dbReference type="PRINTS" id="PR00455">
    <property type="entry name" value="HTHTETR"/>
</dbReference>
<organism evidence="6 7">
    <name type="scientific">Salinibacterium amurskyense</name>
    <dbReference type="NCBI Taxonomy" id="205941"/>
    <lineage>
        <taxon>Bacteria</taxon>
        <taxon>Bacillati</taxon>
        <taxon>Actinomycetota</taxon>
        <taxon>Actinomycetes</taxon>
        <taxon>Micrococcales</taxon>
        <taxon>Microbacteriaceae</taxon>
        <taxon>Salinibacterium</taxon>
    </lineage>
</organism>
<evidence type="ECO:0000259" key="5">
    <source>
        <dbReference type="PROSITE" id="PS50977"/>
    </source>
</evidence>
<dbReference type="Gene3D" id="1.10.357.10">
    <property type="entry name" value="Tetracycline Repressor, domain 2"/>
    <property type="match status" value="1"/>
</dbReference>
<feature type="DNA-binding region" description="H-T-H motif" evidence="4">
    <location>
        <begin position="65"/>
        <end position="84"/>
    </location>
</feature>
<comment type="caution">
    <text evidence="6">The sequence shown here is derived from an EMBL/GenBank/DDBJ whole genome shotgun (WGS) entry which is preliminary data.</text>
</comment>
<dbReference type="PANTHER" id="PTHR47506:SF1">
    <property type="entry name" value="HTH-TYPE TRANSCRIPTIONAL REGULATOR YJDC"/>
    <property type="match status" value="1"/>
</dbReference>
<dbReference type="InterPro" id="IPR001647">
    <property type="entry name" value="HTH_TetR"/>
</dbReference>
<evidence type="ECO:0000256" key="2">
    <source>
        <dbReference type="ARBA" id="ARBA00023125"/>
    </source>
</evidence>
<sequence length="231" mass="25548">MFETKQYHCISFWYHWVSNGKARAYSEGMSTHTGTTAGRPRAFDADAVLGQLTDLFWQQGYRHTSLSDIVEASGVHKPSLYRTFGDKEQLFATVLRRYLAEREQHLSSMRAMAGPGIAGIHTFFDLFEEFALSESGSRGCLAVTASDELRGTAPGFEDFSLKYRELMTSQMTALAALALPENAPDAALTSQRAELLSTLILGLQVTIRSQADAAQLRSVFAAIHALVDTWK</sequence>
<dbReference type="Pfam" id="PF00440">
    <property type="entry name" value="TetR_N"/>
    <property type="match status" value="1"/>
</dbReference>
<keyword evidence="3" id="KW-0804">Transcription</keyword>
<dbReference type="EMBL" id="PGFH01000002">
    <property type="protein sequence ID" value="PJJ78769.1"/>
    <property type="molecule type" value="Genomic_DNA"/>
</dbReference>
<evidence type="ECO:0000256" key="1">
    <source>
        <dbReference type="ARBA" id="ARBA00023015"/>
    </source>
</evidence>
<evidence type="ECO:0000256" key="3">
    <source>
        <dbReference type="ARBA" id="ARBA00023163"/>
    </source>
</evidence>
<keyword evidence="1" id="KW-0805">Transcription regulation</keyword>
<accession>A0A2M9D3K1</accession>
<dbReference type="PROSITE" id="PS50977">
    <property type="entry name" value="HTH_TETR_2"/>
    <property type="match status" value="1"/>
</dbReference>
<keyword evidence="7" id="KW-1185">Reference proteome</keyword>
<dbReference type="GO" id="GO:0003677">
    <property type="term" value="F:DNA binding"/>
    <property type="evidence" value="ECO:0007669"/>
    <property type="project" value="UniProtKB-UniRule"/>
</dbReference>
<keyword evidence="2 4" id="KW-0238">DNA-binding</keyword>
<dbReference type="PANTHER" id="PTHR47506">
    <property type="entry name" value="TRANSCRIPTIONAL REGULATORY PROTEIN"/>
    <property type="match status" value="1"/>
</dbReference>
<evidence type="ECO:0000256" key="4">
    <source>
        <dbReference type="PROSITE-ProRule" id="PRU00335"/>
    </source>
</evidence>
<dbReference type="Proteomes" id="UP000231742">
    <property type="component" value="Unassembled WGS sequence"/>
</dbReference>
<proteinExistence type="predicted"/>
<reference evidence="6 7" key="1">
    <citation type="submission" date="2017-11" db="EMBL/GenBank/DDBJ databases">
        <title>Genomic Encyclopedia of Archaeal and Bacterial Type Strains, Phase II (KMG-II): From Individual Species to Whole Genera.</title>
        <authorList>
            <person name="Goeker M."/>
        </authorList>
    </citation>
    <scope>NUCLEOTIDE SEQUENCE [LARGE SCALE GENOMIC DNA]</scope>
    <source>
        <strain evidence="6 7">DSM 16400</strain>
    </source>
</reference>
<gene>
    <name evidence="6" type="ORF">CLV85_2348</name>
</gene>
<name>A0A2M9D3K1_9MICO</name>